<sequence>MLPDIAGAGEHSPAQPSDDPNDQRLQHIEALEAEDLAAAEDLQRREVALQAARRAHEEQRRARRRTINQLRTDEEGPLDSDSQVGSTTNGVLNQIQSQLGTLTELISANRREMLERFRGLENAGDASLAQLRPTMAGANPAPQVQFAPQPPPAQFPQFQPPATGPAPFLLGSAGPRLNDPHQRVPRPSAITPFTFGQSAPFQQQQPPAGAGFVPHVGPFPPQWQDGGFAAGQVANPQPGRNWPPFPPQYGQARQSAAGAANAAASSDMAQSFRRNDYPRSKDIGHFDPDDEKTKAYLWWQKLEHFTVVSRYGKAETLPVLMSCMQGRAETWISSIQPIPTTCAQWRKAFLQEFIPSATKAHMDLDVRKFEPDKETMSAYLHEKYSLVGQWQVANALERGLLDEDRDAIRDIVGRISIMDLIFYVHQGLPAEWKLETDNVKASAQSWSDYRSAMVEKEDTFTTRAVPTVARPQPDNEKKKARAEDRALGRCYLCQTVGHFARDCPSNPDSARGVRRDERLAARRAMAGEAIPHSSGEEDSGESDEEDRVGTVAIARRIGSLVEEVGLSALPDDDQAFVRGLKSDLPGSRFRITQAGTLAVWVDGSPRRYDICPDSGADLSTISSSTLAAVSPGAKILAPAKVEIQGYAGGMAQKPTGVVRLPLHFQAVNGKRVSREAEFHVVSECADGWLLGADNLAHFGFVVNLRDRVVTLADDNTIKIPLRNGKGVDPAARLLVVSRSITIPAHASALVPVRPPRQEATLQPYLFQNDDLSDQWISAGKGLVGPQTLGVLFLNASDRTLARSRGRPSTRP</sequence>
<reference evidence="5" key="1">
    <citation type="submission" date="2020-10" db="EMBL/GenBank/DDBJ databases">
        <authorList>
            <person name="Sedaghatjoo S."/>
        </authorList>
    </citation>
    <scope>NUCLEOTIDE SEQUENCE</scope>
    <source>
        <strain evidence="5">AZH3</strain>
    </source>
</reference>
<dbReference type="EMBL" id="CAJHJG010004153">
    <property type="protein sequence ID" value="CAD6938842.1"/>
    <property type="molecule type" value="Genomic_DNA"/>
</dbReference>
<feature type="region of interest" description="Disordered" evidence="3">
    <location>
        <begin position="526"/>
        <end position="547"/>
    </location>
</feature>
<comment type="caution">
    <text evidence="5">The sequence shown here is derived from an EMBL/GenBank/DDBJ whole genome shotgun (WGS) entry which is preliminary data.</text>
</comment>
<keyword evidence="6" id="KW-1185">Reference proteome</keyword>
<feature type="domain" description="CCHC-type" evidence="4">
    <location>
        <begin position="489"/>
        <end position="505"/>
    </location>
</feature>
<evidence type="ECO:0000259" key="4">
    <source>
        <dbReference type="PROSITE" id="PS50158"/>
    </source>
</evidence>
<dbReference type="PROSITE" id="PS50158">
    <property type="entry name" value="ZF_CCHC"/>
    <property type="match status" value="1"/>
</dbReference>
<proteinExistence type="predicted"/>
<feature type="region of interest" description="Disordered" evidence="3">
    <location>
        <begin position="250"/>
        <end position="270"/>
    </location>
</feature>
<feature type="compositionally biased region" description="Low complexity" evidence="3">
    <location>
        <begin position="200"/>
        <end position="212"/>
    </location>
</feature>
<dbReference type="Gene3D" id="4.10.60.10">
    <property type="entry name" value="Zinc finger, CCHC-type"/>
    <property type="match status" value="1"/>
</dbReference>
<evidence type="ECO:0000256" key="2">
    <source>
        <dbReference type="PROSITE-ProRule" id="PRU00047"/>
    </source>
</evidence>
<dbReference type="Proteomes" id="UP000836402">
    <property type="component" value="Unassembled WGS sequence"/>
</dbReference>
<organism evidence="5 6">
    <name type="scientific">Tilletia caries</name>
    <name type="common">wheat bunt fungus</name>
    <dbReference type="NCBI Taxonomy" id="13290"/>
    <lineage>
        <taxon>Eukaryota</taxon>
        <taxon>Fungi</taxon>
        <taxon>Dikarya</taxon>
        <taxon>Basidiomycota</taxon>
        <taxon>Ustilaginomycotina</taxon>
        <taxon>Exobasidiomycetes</taxon>
        <taxon>Tilletiales</taxon>
        <taxon>Tilletiaceae</taxon>
        <taxon>Tilletia</taxon>
    </lineage>
</organism>
<protein>
    <recommendedName>
        <fullName evidence="4">CCHC-type domain-containing protein</fullName>
    </recommendedName>
</protein>
<dbReference type="Pfam" id="PF00098">
    <property type="entry name" value="zf-CCHC"/>
    <property type="match status" value="1"/>
</dbReference>
<dbReference type="Gene3D" id="2.40.70.10">
    <property type="entry name" value="Acid Proteases"/>
    <property type="match status" value="1"/>
</dbReference>
<keyword evidence="2" id="KW-0863">Zinc-finger</keyword>
<feature type="region of interest" description="Disordered" evidence="3">
    <location>
        <begin position="200"/>
        <end position="219"/>
    </location>
</feature>
<dbReference type="InterPro" id="IPR036875">
    <property type="entry name" value="Znf_CCHC_sf"/>
</dbReference>
<keyword evidence="2" id="KW-0862">Zinc</keyword>
<keyword evidence="2" id="KW-0479">Metal-binding</keyword>
<name>A0ABN7J1K6_9BASI</name>
<feature type="region of interest" description="Disordered" evidence="3">
    <location>
        <begin position="53"/>
        <end position="88"/>
    </location>
</feature>
<evidence type="ECO:0000313" key="5">
    <source>
        <dbReference type="EMBL" id="CAD6938842.1"/>
    </source>
</evidence>
<keyword evidence="1" id="KW-0507">mRNA processing</keyword>
<dbReference type="SMART" id="SM00343">
    <property type="entry name" value="ZnF_C2HC"/>
    <property type="match status" value="1"/>
</dbReference>
<feature type="region of interest" description="Disordered" evidence="3">
    <location>
        <begin position="226"/>
        <end position="245"/>
    </location>
</feature>
<gene>
    <name evidence="5" type="ORF">JKIAZH3_G2585</name>
</gene>
<evidence type="ECO:0000313" key="6">
    <source>
        <dbReference type="Proteomes" id="UP000836402"/>
    </source>
</evidence>
<feature type="compositionally biased region" description="Acidic residues" evidence="3">
    <location>
        <begin position="536"/>
        <end position="546"/>
    </location>
</feature>
<dbReference type="InterPro" id="IPR001878">
    <property type="entry name" value="Znf_CCHC"/>
</dbReference>
<dbReference type="SUPFAM" id="SSF57756">
    <property type="entry name" value="Retrovirus zinc finger-like domains"/>
    <property type="match status" value="1"/>
</dbReference>
<evidence type="ECO:0000256" key="1">
    <source>
        <dbReference type="ARBA" id="ARBA00022664"/>
    </source>
</evidence>
<evidence type="ECO:0000256" key="3">
    <source>
        <dbReference type="SAM" id="MobiDB-lite"/>
    </source>
</evidence>
<feature type="region of interest" description="Disordered" evidence="3">
    <location>
        <begin position="1"/>
        <end position="26"/>
    </location>
</feature>
<feature type="compositionally biased region" description="Low complexity" evidence="3">
    <location>
        <begin position="251"/>
        <end position="270"/>
    </location>
</feature>
<dbReference type="InterPro" id="IPR021109">
    <property type="entry name" value="Peptidase_aspartic_dom_sf"/>
</dbReference>
<accession>A0ABN7J1K6</accession>